<dbReference type="InterPro" id="IPR022615">
    <property type="entry name" value="NqrA_C_domain"/>
</dbReference>
<dbReference type="GO" id="GO:0006814">
    <property type="term" value="P:sodium ion transport"/>
    <property type="evidence" value="ECO:0007669"/>
    <property type="project" value="UniProtKB-UniRule"/>
</dbReference>
<evidence type="ECO:0000259" key="9">
    <source>
        <dbReference type="Pfam" id="PF05896"/>
    </source>
</evidence>
<evidence type="ECO:0000256" key="2">
    <source>
        <dbReference type="ARBA" id="ARBA00022967"/>
    </source>
</evidence>
<evidence type="ECO:0000256" key="5">
    <source>
        <dbReference type="ARBA" id="ARBA00023065"/>
    </source>
</evidence>
<organism evidence="12 13">
    <name type="scientific">Porphyromonas gulae</name>
    <dbReference type="NCBI Taxonomy" id="111105"/>
    <lineage>
        <taxon>Bacteria</taxon>
        <taxon>Pseudomonadati</taxon>
        <taxon>Bacteroidota</taxon>
        <taxon>Bacteroidia</taxon>
        <taxon>Bacteroidales</taxon>
        <taxon>Porphyromonadaceae</taxon>
        <taxon>Porphyromonas</taxon>
    </lineage>
</organism>
<sequence length="451" mass="49673">MAKVIKIKKGLALNLKGKPLPEMLPEPAKSPTYAVVPDDFQGVIPKVTARPGDKVRAGSALMHHKAYPDMKFTSPVSGEVVAVNRGAKRKVLSIEVKPDGLNEYESFSVGDPASLSAEQIKSLLLSSGMWGFIKQRPYDIVATPDIAPRDIYITANFSAPLAPDFDFIARGEERALQTAIDALAKLTAGKVYVGLKPGSSLSLRNAEIVEVHGPHPAGNVGVLINHTKPINRGETVWTLKATDLIVIGRFLLTGKVDFTRMIAMAGSDAAAHGYVRIMPGCNVFASFPGRLTIKESHERVIDGNVLTGKKLCEKSPFLSAQCDQITVIPEGDDVDELFGWAAPRLDQYSMSRAYFSWLQGKNKEYVLDARVKGGERAMIMSNEYDRVFPMDIYPEYLLKAIIAFDIDKMEDLGIYEVAPEDFATCEFVDTSKIELQRIVREGLDMLYKEMN</sequence>
<dbReference type="HAMAP" id="MF_00425">
    <property type="entry name" value="NqrA"/>
    <property type="match status" value="1"/>
</dbReference>
<comment type="catalytic activity">
    <reaction evidence="8">
        <text>a ubiquinone + n Na(+)(in) + NADH + H(+) = a ubiquinol + n Na(+)(out) + NAD(+)</text>
        <dbReference type="Rhea" id="RHEA:47748"/>
        <dbReference type="Rhea" id="RHEA-COMP:9565"/>
        <dbReference type="Rhea" id="RHEA-COMP:9566"/>
        <dbReference type="ChEBI" id="CHEBI:15378"/>
        <dbReference type="ChEBI" id="CHEBI:16389"/>
        <dbReference type="ChEBI" id="CHEBI:17976"/>
        <dbReference type="ChEBI" id="CHEBI:29101"/>
        <dbReference type="ChEBI" id="CHEBI:57540"/>
        <dbReference type="ChEBI" id="CHEBI:57945"/>
        <dbReference type="EC" id="7.2.1.1"/>
    </reaction>
</comment>
<proteinExistence type="inferred from homology"/>
<dbReference type="GO" id="GO:0016655">
    <property type="term" value="F:oxidoreductase activity, acting on NAD(P)H, quinone or similar compound as acceptor"/>
    <property type="evidence" value="ECO:0007669"/>
    <property type="project" value="UniProtKB-UniRule"/>
</dbReference>
<keyword evidence="6 8" id="KW-0830">Ubiquinone</keyword>
<keyword evidence="4 8" id="KW-0915">Sodium</keyword>
<dbReference type="PANTHER" id="PTHR37839">
    <property type="entry name" value="NA(+)-TRANSLOCATING NADH-QUINONE REDUCTASE SUBUNIT A"/>
    <property type="match status" value="1"/>
</dbReference>
<comment type="subunit">
    <text evidence="8">Composed of six subunits; NqrA, NqrB, NqrC, NqrD, NqrE and NqrF.</text>
</comment>
<dbReference type="EMBL" id="JRAI01000015">
    <property type="protein sequence ID" value="KGN87251.1"/>
    <property type="molecule type" value="Genomic_DNA"/>
</dbReference>
<dbReference type="EC" id="7.2.1.1" evidence="8"/>
<evidence type="ECO:0000313" key="12">
    <source>
        <dbReference type="EMBL" id="KGN87251.1"/>
    </source>
</evidence>
<dbReference type="NCBIfam" id="TIGR01936">
    <property type="entry name" value="nqrA"/>
    <property type="match status" value="1"/>
</dbReference>
<name>A0A0A2F8A4_9PORP</name>
<comment type="function">
    <text evidence="8">NQR complex catalyzes the reduction of ubiquinone-1 to ubiquinol by two successive reactions, coupled with the transport of Na(+) ions from the cytoplasm to the periplasm. NqrA to NqrE are probably involved in the second step, the conversion of ubisemiquinone to ubiquinol.</text>
</comment>
<dbReference type="AlphaFoldDB" id="A0A0A2F8A4"/>
<feature type="domain" description="NqrA N-terminal barrel-sandwich hybrid" evidence="9">
    <location>
        <begin position="5"/>
        <end position="98"/>
    </location>
</feature>
<evidence type="ECO:0000256" key="1">
    <source>
        <dbReference type="ARBA" id="ARBA00022448"/>
    </source>
</evidence>
<keyword evidence="5 8" id="KW-0406">Ion transport</keyword>
<dbReference type="NCBIfam" id="NF003761">
    <property type="entry name" value="PRK05352.1-4"/>
    <property type="match status" value="1"/>
</dbReference>
<evidence type="ECO:0000256" key="6">
    <source>
        <dbReference type="ARBA" id="ARBA00023075"/>
    </source>
</evidence>
<dbReference type="InterPro" id="IPR008703">
    <property type="entry name" value="NqrA"/>
</dbReference>
<comment type="similarity">
    <text evidence="8">Belongs to the NqrA family.</text>
</comment>
<dbReference type="Pfam" id="PF11973">
    <property type="entry name" value="NQRA_SLBB"/>
    <property type="match status" value="1"/>
</dbReference>
<evidence type="ECO:0000256" key="4">
    <source>
        <dbReference type="ARBA" id="ARBA00023053"/>
    </source>
</evidence>
<dbReference type="InterPro" id="IPR056147">
    <property type="entry name" value="NQRA_N"/>
</dbReference>
<gene>
    <name evidence="8" type="primary">nqrA</name>
    <name evidence="12" type="ORF">HR08_02300</name>
</gene>
<dbReference type="eggNOG" id="COG1726">
    <property type="taxonomic scope" value="Bacteria"/>
</dbReference>
<keyword evidence="3 8" id="KW-0520">NAD</keyword>
<accession>A0A0A2F8A4</accession>
<dbReference type="Proteomes" id="UP000030130">
    <property type="component" value="Unassembled WGS sequence"/>
</dbReference>
<dbReference type="Pfam" id="PF24836">
    <property type="entry name" value="NQRA_2nd"/>
    <property type="match status" value="1"/>
</dbReference>
<keyword evidence="2 8" id="KW-1278">Translocase</keyword>
<dbReference type="Pfam" id="PF05896">
    <property type="entry name" value="NQRA_N"/>
    <property type="match status" value="1"/>
</dbReference>
<dbReference type="PANTHER" id="PTHR37839:SF1">
    <property type="entry name" value="NA(+)-TRANSLOCATING NADH-QUINONE REDUCTASE SUBUNIT A"/>
    <property type="match status" value="1"/>
</dbReference>
<dbReference type="STRING" id="111105.HR09_03000"/>
<evidence type="ECO:0000313" key="13">
    <source>
        <dbReference type="Proteomes" id="UP000030130"/>
    </source>
</evidence>
<feature type="domain" description="Na(+)-translocating NADH-quinone reductase subunit A C-terminal" evidence="10">
    <location>
        <begin position="261"/>
        <end position="312"/>
    </location>
</feature>
<protein>
    <recommendedName>
        <fullName evidence="8">Na(+)-translocating NADH-quinone reductase subunit A</fullName>
        <shortName evidence="8">Na(+)-NQR subunit A</shortName>
        <shortName evidence="8">Na(+)-translocating NQR subunit A</shortName>
        <ecNumber evidence="8">7.2.1.1</ecNumber>
    </recommendedName>
    <alternativeName>
        <fullName evidence="8">NQR complex subunit A</fullName>
    </alternativeName>
    <alternativeName>
        <fullName evidence="8">NQR-1 subunit A</fullName>
    </alternativeName>
</protein>
<feature type="domain" description="NqrA second alpha/beta" evidence="11">
    <location>
        <begin position="115"/>
        <end position="256"/>
    </location>
</feature>
<comment type="caution">
    <text evidence="12">The sequence shown here is derived from an EMBL/GenBank/DDBJ whole genome shotgun (WGS) entry which is preliminary data.</text>
</comment>
<dbReference type="RefSeq" id="WP_039420228.1">
    <property type="nucleotide sequence ID" value="NZ_JRAI01000015.1"/>
</dbReference>
<keyword evidence="7 8" id="KW-0739">Sodium transport</keyword>
<reference evidence="12 13" key="1">
    <citation type="submission" date="2014-08" db="EMBL/GenBank/DDBJ databases">
        <title>Porphyromonas gulae strain:COT-052_OH1451 Genome sequencing.</title>
        <authorList>
            <person name="Wallis C."/>
            <person name="Deusch O."/>
            <person name="O'Flynn C."/>
            <person name="Davis I."/>
            <person name="Jospin G."/>
            <person name="Darling A.E."/>
            <person name="Coil D.A."/>
            <person name="Alexiev A."/>
            <person name="Horsfall A."/>
            <person name="Kirkwood N."/>
            <person name="Harris S."/>
            <person name="Eisen J.A."/>
        </authorList>
    </citation>
    <scope>NUCLEOTIDE SEQUENCE [LARGE SCALE GENOMIC DNA]</scope>
    <source>
        <strain evidence="13">COT-052 OH1451</strain>
    </source>
</reference>
<evidence type="ECO:0000259" key="11">
    <source>
        <dbReference type="Pfam" id="PF24836"/>
    </source>
</evidence>
<evidence type="ECO:0000256" key="8">
    <source>
        <dbReference type="HAMAP-Rule" id="MF_00425"/>
    </source>
</evidence>
<keyword evidence="1 8" id="KW-0813">Transport</keyword>
<evidence type="ECO:0000256" key="7">
    <source>
        <dbReference type="ARBA" id="ARBA00023201"/>
    </source>
</evidence>
<evidence type="ECO:0000256" key="3">
    <source>
        <dbReference type="ARBA" id="ARBA00023027"/>
    </source>
</evidence>
<dbReference type="OrthoDB" id="9774536at2"/>
<dbReference type="InterPro" id="IPR056148">
    <property type="entry name" value="NQRA_2nd"/>
</dbReference>
<evidence type="ECO:0000259" key="10">
    <source>
        <dbReference type="Pfam" id="PF11973"/>
    </source>
</evidence>